<feature type="transmembrane region" description="Helical" evidence="8">
    <location>
        <begin position="320"/>
        <end position="342"/>
    </location>
</feature>
<dbReference type="GO" id="GO:0022857">
    <property type="term" value="F:transmembrane transporter activity"/>
    <property type="evidence" value="ECO:0007669"/>
    <property type="project" value="InterPro"/>
</dbReference>
<feature type="transmembrane region" description="Helical" evidence="8">
    <location>
        <begin position="255"/>
        <end position="278"/>
    </location>
</feature>
<dbReference type="InterPro" id="IPR037294">
    <property type="entry name" value="ABC_BtuC-like"/>
</dbReference>
<dbReference type="PANTHER" id="PTHR30472:SF24">
    <property type="entry name" value="FERRIC ENTEROBACTIN TRANSPORT SYSTEM PERMEASE PROTEIN FEPG"/>
    <property type="match status" value="1"/>
</dbReference>
<feature type="transmembrane region" description="Helical" evidence="8">
    <location>
        <begin position="77"/>
        <end position="97"/>
    </location>
</feature>
<protein>
    <submittedName>
        <fullName evidence="9">Putative ABC-type Fe3+-siderophore transport system</fullName>
    </submittedName>
</protein>
<dbReference type="KEGG" id="azc:AZC_0185"/>
<feature type="transmembrane region" description="Helical" evidence="8">
    <location>
        <begin position="163"/>
        <end position="182"/>
    </location>
</feature>
<keyword evidence="5 8" id="KW-0812">Transmembrane</keyword>
<dbReference type="CDD" id="cd06550">
    <property type="entry name" value="TM_ABC_iron-siderophores_like"/>
    <property type="match status" value="1"/>
</dbReference>
<keyword evidence="3" id="KW-0813">Transport</keyword>
<keyword evidence="7 8" id="KW-0472">Membrane</keyword>
<evidence type="ECO:0000256" key="1">
    <source>
        <dbReference type="ARBA" id="ARBA00004651"/>
    </source>
</evidence>
<dbReference type="AlphaFoldDB" id="A8IH79"/>
<reference evidence="9 10" key="4">
    <citation type="journal article" date="2009" name="Appl. Environ. Microbiol.">
        <title>Comparative genome-wide transcriptional profiling of Azorhizobium caulinodans ORS571 grown under free-living and symbiotic conditions.</title>
        <authorList>
            <person name="Tsukada S."/>
            <person name="Aono T."/>
            <person name="Akiba N."/>
            <person name="Lee KB."/>
            <person name="Liu CT."/>
            <person name="Toyazaki H."/>
            <person name="Oyaizu H."/>
        </authorList>
    </citation>
    <scope>NUCLEOTIDE SEQUENCE [LARGE SCALE GENOMIC DNA]</scope>
    <source>
        <strain evidence="10">ATCC 43989 / DSM 5975 / JCM 20966 / LMG 6465 / NBRC 14845 / NCIMB 13405 / ORS 571</strain>
    </source>
</reference>
<dbReference type="InterPro" id="IPR000522">
    <property type="entry name" value="ABC_transptr_permease_BtuC"/>
</dbReference>
<reference evidence="9 10" key="5">
    <citation type="journal article" date="2010" name="Appl. Environ. Microbiol.">
        <title>phrR-like gene praR of Azorhizobium caulinodans ORS571 is essential for symbiosis with Sesbania rostrata and is involved in expression of reb genes.</title>
        <authorList>
            <person name="Akiba N."/>
            <person name="Aono T."/>
            <person name="Toyazaki H."/>
            <person name="Sato S."/>
            <person name="Oyaizu H."/>
        </authorList>
    </citation>
    <scope>NUCLEOTIDE SEQUENCE [LARGE SCALE GENOMIC DNA]</scope>
    <source>
        <strain evidence="10">ATCC 43989 / DSM 5975 / JCM 20966 / LMG 6465 / NBRC 14845 / NCIMB 13405 / ORS 571</strain>
    </source>
</reference>
<proteinExistence type="inferred from homology"/>
<evidence type="ECO:0000313" key="9">
    <source>
        <dbReference type="EMBL" id="BAF86183.1"/>
    </source>
</evidence>
<sequence>MMVGLAGYRHVRLGPLAVRVRPRAVSVGLGLLLLLLATAAFALARGSLVLPTREVIAVLLGQDAPKAVLHIVADVRLPRVLLALLAGGMLGLAGATMQSLTRNGLADPGLIGVKEGASIGVLAVLFFAPDVDPAWRPLAGLAGGLVTALIVCALARDLSGLRFVLLGIGMSWLLSAGLLVFLTTADVNDVETALVWLAGSLHGAAWPTLPGAALWEGVGLVVLAATARGADASLLGRGAAIGLGVRPGMLDTVRLAVAVLMTAAAVSAVGSLGFVGLMAPHAARLLLGGGQAGLLAGSALVGALMVLAADTLGRLAFAPLQIPAGIVMAVCGVPVFLFMLWLRRDRL</sequence>
<dbReference type="SUPFAM" id="SSF81345">
    <property type="entry name" value="ABC transporter involved in vitamin B12 uptake, BtuC"/>
    <property type="match status" value="1"/>
</dbReference>
<keyword evidence="4" id="KW-1003">Cell membrane</keyword>
<dbReference type="GO" id="GO:0033214">
    <property type="term" value="P:siderophore-iron import into cell"/>
    <property type="evidence" value="ECO:0007669"/>
    <property type="project" value="TreeGrafter"/>
</dbReference>
<feature type="transmembrane region" description="Helical" evidence="8">
    <location>
        <begin position="285"/>
        <end position="308"/>
    </location>
</feature>
<keyword evidence="6 8" id="KW-1133">Transmembrane helix</keyword>
<reference evidence="9 10" key="6">
    <citation type="journal article" date="2011" name="Appl. Environ. Microbiol.">
        <title>Involvement of the azorhizobial chromosome partition gene (parA) in the onset of bacteroid differentiation during Sesbania rostrata stem nodule development.</title>
        <authorList>
            <person name="Liu CT."/>
            <person name="Lee KB."/>
            <person name="Wang YS."/>
            <person name="Peng MH."/>
            <person name="Lee KT."/>
            <person name="Suzuki S."/>
            <person name="Suzuki T."/>
            <person name="Oyaizu H."/>
        </authorList>
    </citation>
    <scope>NUCLEOTIDE SEQUENCE [LARGE SCALE GENOMIC DNA]</scope>
    <source>
        <strain evidence="10">ATCC 43989 / DSM 5975 / JCM 20966 / LMG 6465 / NBRC 14845 / NCIMB 13405 / ORS 571</strain>
    </source>
</reference>
<name>A8IH79_AZOC5</name>
<reference evidence="9 10" key="1">
    <citation type="journal article" date="2007" name="Appl. Environ. Microbiol.">
        <title>Rhizobial factors required for stem nodule maturation and maintenance in Sesbania rostrata-Azorhizobium caulinodans ORS571 symbiosis.</title>
        <authorList>
            <person name="Suzuki S."/>
            <person name="Aono T."/>
            <person name="Lee KB."/>
            <person name="Suzuki T."/>
            <person name="Liu CT."/>
            <person name="Miwa H."/>
            <person name="Wakao S."/>
            <person name="Iki T."/>
            <person name="Oyaizu H."/>
        </authorList>
    </citation>
    <scope>NUCLEOTIDE SEQUENCE [LARGE SCALE GENOMIC DNA]</scope>
    <source>
        <strain evidence="10">ATCC 43989 / DSM 5975 / JCM 20966 / LMG 6465 / NBRC 14845 / NCIMB 13405 / ORS 571</strain>
    </source>
</reference>
<dbReference type="Pfam" id="PF01032">
    <property type="entry name" value="FecCD"/>
    <property type="match status" value="1"/>
</dbReference>
<evidence type="ECO:0000256" key="3">
    <source>
        <dbReference type="ARBA" id="ARBA00022448"/>
    </source>
</evidence>
<comment type="similarity">
    <text evidence="2">Belongs to the binding-protein-dependent transport system permease family. FecCD subfamily.</text>
</comment>
<accession>A8IH79</accession>
<evidence type="ECO:0000256" key="5">
    <source>
        <dbReference type="ARBA" id="ARBA00022692"/>
    </source>
</evidence>
<organism evidence="9 10">
    <name type="scientific">Azorhizobium caulinodans (strain ATCC 43989 / DSM 5975 / JCM 20966 / LMG 6465 / NBRC 14845 / NCIMB 13405 / ORS 571)</name>
    <dbReference type="NCBI Taxonomy" id="438753"/>
    <lineage>
        <taxon>Bacteria</taxon>
        <taxon>Pseudomonadati</taxon>
        <taxon>Pseudomonadota</taxon>
        <taxon>Alphaproteobacteria</taxon>
        <taxon>Hyphomicrobiales</taxon>
        <taxon>Xanthobacteraceae</taxon>
        <taxon>Azorhizobium</taxon>
    </lineage>
</organism>
<comment type="subcellular location">
    <subcellularLocation>
        <location evidence="1">Cell membrane</location>
        <topology evidence="1">Multi-pass membrane protein</topology>
    </subcellularLocation>
</comment>
<evidence type="ECO:0000256" key="8">
    <source>
        <dbReference type="SAM" id="Phobius"/>
    </source>
</evidence>
<evidence type="ECO:0000313" key="10">
    <source>
        <dbReference type="Proteomes" id="UP000000270"/>
    </source>
</evidence>
<dbReference type="GO" id="GO:0005886">
    <property type="term" value="C:plasma membrane"/>
    <property type="evidence" value="ECO:0007669"/>
    <property type="project" value="UniProtKB-SubCell"/>
</dbReference>
<dbReference type="PANTHER" id="PTHR30472">
    <property type="entry name" value="FERRIC ENTEROBACTIN TRANSPORT SYSTEM PERMEASE PROTEIN"/>
    <property type="match status" value="1"/>
</dbReference>
<keyword evidence="10" id="KW-1185">Reference proteome</keyword>
<evidence type="ECO:0000256" key="6">
    <source>
        <dbReference type="ARBA" id="ARBA00022989"/>
    </source>
</evidence>
<dbReference type="Gene3D" id="1.10.3470.10">
    <property type="entry name" value="ABC transporter involved in vitamin B12 uptake, BtuC"/>
    <property type="match status" value="1"/>
</dbReference>
<reference evidence="9 10" key="3">
    <citation type="journal article" date="2008" name="BMC Genomics">
        <title>The genome of the versatile nitrogen fixer Azorhizobium caulinodans ORS571.</title>
        <authorList>
            <person name="Lee KB."/>
            <person name="Backer P.D."/>
            <person name="Aono T."/>
            <person name="Liu CT."/>
            <person name="Suzuki S."/>
            <person name="Suzuki T."/>
            <person name="Kaneko T."/>
            <person name="Yamada M."/>
            <person name="Tabata S."/>
            <person name="Kupfer D.M."/>
            <person name="Najar F.Z."/>
            <person name="Wiley G.B."/>
            <person name="Roe B."/>
            <person name="Binnewies T.T."/>
            <person name="Ussery D.W."/>
            <person name="D'Haeze W."/>
            <person name="Herder J.D."/>
            <person name="Gevers D."/>
            <person name="Vereecke D."/>
            <person name="Holsters M."/>
            <person name="Oyaizu H."/>
        </authorList>
    </citation>
    <scope>NUCLEOTIDE SEQUENCE [LARGE SCALE GENOMIC DNA]</scope>
    <source>
        <strain evidence="10">ATCC 43989 / DSM 5975 / JCM 20966 / LMG 6465 / NBRC 14845 / NCIMB 13405 / ORS 571</strain>
    </source>
</reference>
<dbReference type="HOGENOM" id="CLU_013016_1_1_5"/>
<dbReference type="eggNOG" id="COG0609">
    <property type="taxonomic scope" value="Bacteria"/>
</dbReference>
<dbReference type="STRING" id="438753.AZC_0185"/>
<evidence type="ECO:0000256" key="7">
    <source>
        <dbReference type="ARBA" id="ARBA00023136"/>
    </source>
</evidence>
<feature type="transmembrane region" description="Helical" evidence="8">
    <location>
        <begin position="109"/>
        <end position="128"/>
    </location>
</feature>
<evidence type="ECO:0000256" key="2">
    <source>
        <dbReference type="ARBA" id="ARBA00007935"/>
    </source>
</evidence>
<dbReference type="EMBL" id="AP009384">
    <property type="protein sequence ID" value="BAF86183.1"/>
    <property type="molecule type" value="Genomic_DNA"/>
</dbReference>
<feature type="transmembrane region" description="Helical" evidence="8">
    <location>
        <begin position="134"/>
        <end position="156"/>
    </location>
</feature>
<gene>
    <name evidence="9" type="ordered locus">AZC_0185</name>
</gene>
<reference evidence="10" key="2">
    <citation type="submission" date="2007-04" db="EMBL/GenBank/DDBJ databases">
        <title>Complete genome sequence of the nitrogen-fixing bacterium Azorhizobium caulinodans ORS571.</title>
        <authorList>
            <person name="Lee K.B."/>
            <person name="Backer P.D."/>
            <person name="Aono T."/>
            <person name="Liu C.T."/>
            <person name="Suzuki S."/>
            <person name="Suzuki T."/>
            <person name="Kaneko T."/>
            <person name="Yamada M."/>
            <person name="Tabata S."/>
            <person name="Kupfer D.M."/>
            <person name="Najar F.Z."/>
            <person name="Wiley G.B."/>
            <person name="Roe B."/>
            <person name="Binnewies T."/>
            <person name="Ussery D."/>
            <person name="Vereecke D."/>
            <person name="Gevers D."/>
            <person name="Holsters M."/>
            <person name="Oyaizu H."/>
        </authorList>
    </citation>
    <scope>NUCLEOTIDE SEQUENCE [LARGE SCALE GENOMIC DNA]</scope>
    <source>
        <strain evidence="10">ATCC 43989 / DSM 5975 / JCM 20966 / LMG 6465 / NBRC 14845 / NCIMB 13405 / ORS 571</strain>
    </source>
</reference>
<dbReference type="Proteomes" id="UP000000270">
    <property type="component" value="Chromosome"/>
</dbReference>
<evidence type="ECO:0000256" key="4">
    <source>
        <dbReference type="ARBA" id="ARBA00022475"/>
    </source>
</evidence>